<reference evidence="10" key="2">
    <citation type="submission" date="2014-07" db="EMBL/GenBank/DDBJ databases">
        <authorList>
            <person name="Hull J."/>
        </authorList>
    </citation>
    <scope>NUCLEOTIDE SEQUENCE</scope>
</reference>
<evidence type="ECO:0000256" key="8">
    <source>
        <dbReference type="ARBA" id="ARBA00041910"/>
    </source>
</evidence>
<feature type="transmembrane region" description="Helical" evidence="9">
    <location>
        <begin position="410"/>
        <end position="427"/>
    </location>
</feature>
<feature type="transmembrane region" description="Helical" evidence="9">
    <location>
        <begin position="90"/>
        <end position="106"/>
    </location>
</feature>
<feature type="transmembrane region" description="Helical" evidence="9">
    <location>
        <begin position="112"/>
        <end position="130"/>
    </location>
</feature>
<dbReference type="EMBL" id="GBHO01007573">
    <property type="protein sequence ID" value="JAG36031.1"/>
    <property type="molecule type" value="Transcribed_RNA"/>
</dbReference>
<evidence type="ECO:0000256" key="4">
    <source>
        <dbReference type="ARBA" id="ARBA00022989"/>
    </source>
</evidence>
<feature type="transmembrane region" description="Helical" evidence="9">
    <location>
        <begin position="62"/>
        <end position="83"/>
    </location>
</feature>
<proteinExistence type="inferred from homology"/>
<evidence type="ECO:0000256" key="7">
    <source>
        <dbReference type="ARBA" id="ARBA00040302"/>
    </source>
</evidence>
<dbReference type="AlphaFoldDB" id="A0A0A9YWN6"/>
<feature type="transmembrane region" description="Helical" evidence="9">
    <location>
        <begin position="151"/>
        <end position="173"/>
    </location>
</feature>
<evidence type="ECO:0000256" key="9">
    <source>
        <dbReference type="SAM" id="Phobius"/>
    </source>
</evidence>
<dbReference type="SUPFAM" id="SSF103473">
    <property type="entry name" value="MFS general substrate transporter"/>
    <property type="match status" value="1"/>
</dbReference>
<comment type="similarity">
    <text evidence="2">Belongs to the unc-93 family.</text>
</comment>
<evidence type="ECO:0000256" key="3">
    <source>
        <dbReference type="ARBA" id="ARBA00022692"/>
    </source>
</evidence>
<dbReference type="GO" id="GO:0016020">
    <property type="term" value="C:membrane"/>
    <property type="evidence" value="ECO:0007669"/>
    <property type="project" value="UniProtKB-SubCell"/>
</dbReference>
<dbReference type="InterPro" id="IPR010291">
    <property type="entry name" value="Ion_channel_UNC-93"/>
</dbReference>
<dbReference type="Pfam" id="PF05978">
    <property type="entry name" value="UNC-93"/>
    <property type="match status" value="1"/>
</dbReference>
<keyword evidence="4 9" id="KW-1133">Transmembrane helix</keyword>
<protein>
    <recommendedName>
        <fullName evidence="7">UNC93-like protein MFSD11</fullName>
    </recommendedName>
    <alternativeName>
        <fullName evidence="8">Major facilitator superfamily domain-containing protein 11</fullName>
    </alternativeName>
</protein>
<comment type="subcellular location">
    <subcellularLocation>
        <location evidence="1">Membrane</location>
        <topology evidence="1">Multi-pass membrane protein</topology>
    </subcellularLocation>
</comment>
<dbReference type="PANTHER" id="PTHR23294">
    <property type="entry name" value="ET TRANSLATION PRODUCT-RELATED"/>
    <property type="match status" value="1"/>
</dbReference>
<feature type="transmembrane region" description="Helical" evidence="9">
    <location>
        <begin position="307"/>
        <end position="326"/>
    </location>
</feature>
<evidence type="ECO:0000256" key="5">
    <source>
        <dbReference type="ARBA" id="ARBA00023136"/>
    </source>
</evidence>
<sequence length="444" mass="49158">MTIITEVPRPDSRSQKMQFLRTVHVGIGFMLLFSADNTRSNVMKLFNLSIHEDDPSYSVDGYVALAITYLIYGFAMPIAPAVITVTGPRGAMILGSVMMTIFLYLLSLEQTWATYLGIVLSGVGGAFVWVGQGNFLVLNSEPTKHNVHVSLFWAIFTLSTMVGNLYAVFLFAGKSRLDFITRRNLVFAMFGMGLGAVVAFSSLRPAKRNTPLTKAKETAFKAFKKTLALYMSREFLTLIIPFCFIGFQQSFGWGVHSSCVGFTNSFGSFATELAPITAVIYGAGGTFGGTFHVIAPHLRIKYVRRHVFCIGYALQILALIGIFLNLPNSSVFQKTDEEPYLKESKVWLACVCSFLMGMGDSFYNTQMYPLLASLHPQFSSHTSALYKFTKSMAMAAFYFASIAVGLHYQAVLMIVVGFFAVLCFSIVDKKICHKENNPVPQIVK</sequence>
<accession>A0A0A9YWN6</accession>
<dbReference type="InterPro" id="IPR036259">
    <property type="entry name" value="MFS_trans_sf"/>
</dbReference>
<dbReference type="PANTHER" id="PTHR23294:SF0">
    <property type="entry name" value="UNC93-LIKE PROTEIN MFSD11"/>
    <property type="match status" value="1"/>
</dbReference>
<keyword evidence="6" id="KW-0325">Glycoprotein</keyword>
<evidence type="ECO:0000313" key="10">
    <source>
        <dbReference type="EMBL" id="JAG36031.1"/>
    </source>
</evidence>
<evidence type="ECO:0000256" key="1">
    <source>
        <dbReference type="ARBA" id="ARBA00004141"/>
    </source>
</evidence>
<feature type="transmembrane region" description="Helical" evidence="9">
    <location>
        <begin position="19"/>
        <end position="35"/>
    </location>
</feature>
<feature type="transmembrane region" description="Helical" evidence="9">
    <location>
        <begin position="185"/>
        <end position="206"/>
    </location>
</feature>
<evidence type="ECO:0000256" key="6">
    <source>
        <dbReference type="ARBA" id="ARBA00023180"/>
    </source>
</evidence>
<dbReference type="Gene3D" id="1.20.1250.20">
    <property type="entry name" value="MFS general substrate transporter like domains"/>
    <property type="match status" value="1"/>
</dbReference>
<organism evidence="10">
    <name type="scientific">Lygus hesperus</name>
    <name type="common">Western plant bug</name>
    <dbReference type="NCBI Taxonomy" id="30085"/>
    <lineage>
        <taxon>Eukaryota</taxon>
        <taxon>Metazoa</taxon>
        <taxon>Ecdysozoa</taxon>
        <taxon>Arthropoda</taxon>
        <taxon>Hexapoda</taxon>
        <taxon>Insecta</taxon>
        <taxon>Pterygota</taxon>
        <taxon>Neoptera</taxon>
        <taxon>Paraneoptera</taxon>
        <taxon>Hemiptera</taxon>
        <taxon>Heteroptera</taxon>
        <taxon>Panheteroptera</taxon>
        <taxon>Cimicomorpha</taxon>
        <taxon>Miridae</taxon>
        <taxon>Mirini</taxon>
        <taxon>Lygus</taxon>
    </lineage>
</organism>
<dbReference type="InterPro" id="IPR051617">
    <property type="entry name" value="UNC-93-like_regulator"/>
</dbReference>
<feature type="transmembrane region" description="Helical" evidence="9">
    <location>
        <begin position="227"/>
        <end position="247"/>
    </location>
</feature>
<reference evidence="10" key="1">
    <citation type="journal article" date="2014" name="PLoS ONE">
        <title>Transcriptome-Based Identification of ABC Transporters in the Western Tarnished Plant Bug Lygus hesperus.</title>
        <authorList>
            <person name="Hull J.J."/>
            <person name="Chaney K."/>
            <person name="Geib S.M."/>
            <person name="Fabrick J.A."/>
            <person name="Brent C.S."/>
            <person name="Walsh D."/>
            <person name="Lavine L.C."/>
        </authorList>
    </citation>
    <scope>NUCLEOTIDE SEQUENCE</scope>
</reference>
<name>A0A0A9YWN6_LYGHE</name>
<keyword evidence="3 9" id="KW-0812">Transmembrane</keyword>
<evidence type="ECO:0000256" key="2">
    <source>
        <dbReference type="ARBA" id="ARBA00009172"/>
    </source>
</evidence>
<keyword evidence="5 9" id="KW-0472">Membrane</keyword>
<gene>
    <name evidence="10" type="primary">MFSD11_2</name>
    <name evidence="10" type="ORF">CM83_19503</name>
</gene>
<feature type="transmembrane region" description="Helical" evidence="9">
    <location>
        <begin position="273"/>
        <end position="295"/>
    </location>
</feature>